<evidence type="ECO:0000313" key="1">
    <source>
        <dbReference type="EMBL" id="KAI3373507.1"/>
    </source>
</evidence>
<evidence type="ECO:0000313" key="2">
    <source>
        <dbReference type="Proteomes" id="UP000831701"/>
    </source>
</evidence>
<protein>
    <submittedName>
        <fullName evidence="1">Uncharacterized protein</fullName>
    </submittedName>
</protein>
<comment type="caution">
    <text evidence="1">The sequence shown here is derived from an EMBL/GenBank/DDBJ whole genome shotgun (WGS) entry which is preliminary data.</text>
</comment>
<keyword evidence="2" id="KW-1185">Reference proteome</keyword>
<dbReference type="EMBL" id="CM041534">
    <property type="protein sequence ID" value="KAI3373507.1"/>
    <property type="molecule type" value="Genomic_DNA"/>
</dbReference>
<dbReference type="Proteomes" id="UP000831701">
    <property type="component" value="Chromosome 4"/>
</dbReference>
<organism evidence="1 2">
    <name type="scientific">Scortum barcoo</name>
    <name type="common">barcoo grunter</name>
    <dbReference type="NCBI Taxonomy" id="214431"/>
    <lineage>
        <taxon>Eukaryota</taxon>
        <taxon>Metazoa</taxon>
        <taxon>Chordata</taxon>
        <taxon>Craniata</taxon>
        <taxon>Vertebrata</taxon>
        <taxon>Euteleostomi</taxon>
        <taxon>Actinopterygii</taxon>
        <taxon>Neopterygii</taxon>
        <taxon>Teleostei</taxon>
        <taxon>Neoteleostei</taxon>
        <taxon>Acanthomorphata</taxon>
        <taxon>Eupercaria</taxon>
        <taxon>Centrarchiformes</taxon>
        <taxon>Terapontoidei</taxon>
        <taxon>Terapontidae</taxon>
        <taxon>Scortum</taxon>
    </lineage>
</organism>
<gene>
    <name evidence="1" type="ORF">L3Q82_022103</name>
</gene>
<reference evidence="1" key="1">
    <citation type="submission" date="2022-04" db="EMBL/GenBank/DDBJ databases">
        <title>Jade perch genome.</title>
        <authorList>
            <person name="Chao B."/>
        </authorList>
    </citation>
    <scope>NUCLEOTIDE SEQUENCE</scope>
    <source>
        <strain evidence="1">CB-2022</strain>
    </source>
</reference>
<accession>A0ACB8X1R6</accession>
<sequence length="116" mass="12228">MSHPGGGLGEDPGHAGDWDYVSLAWPGNASGSLPEELEEVSGVREVWASLLRLLPPRPGPGPKKRAPAHQRLLLRAVRTTAASSSSSSLLLLLVVVVVVLAEVPHPCVNEVDRPCS</sequence>
<proteinExistence type="predicted"/>
<name>A0ACB8X1R6_9TELE</name>